<dbReference type="AlphaFoldDB" id="A0A381PUF0"/>
<dbReference type="PANTHER" id="PTHR23114">
    <property type="entry name" value="M7GPPPN-MRNA HYDROLASE"/>
    <property type="match status" value="1"/>
</dbReference>
<evidence type="ECO:0000313" key="3">
    <source>
        <dbReference type="EMBL" id="SUZ70148.1"/>
    </source>
</evidence>
<dbReference type="HAMAP" id="MF_00298">
    <property type="entry name" value="Nudix_RppH"/>
    <property type="match status" value="1"/>
</dbReference>
<gene>
    <name evidence="3" type="ORF">METZ01_LOCUS23002</name>
</gene>
<dbReference type="GO" id="GO:0034353">
    <property type="term" value="F:mRNA 5'-diphosphatase activity"/>
    <property type="evidence" value="ECO:0007669"/>
    <property type="project" value="TreeGrafter"/>
</dbReference>
<reference evidence="3" key="1">
    <citation type="submission" date="2018-05" db="EMBL/GenBank/DDBJ databases">
        <authorList>
            <person name="Lanie J.A."/>
            <person name="Ng W.-L."/>
            <person name="Kazmierczak K.M."/>
            <person name="Andrzejewski T.M."/>
            <person name="Davidsen T.M."/>
            <person name="Wayne K.J."/>
            <person name="Tettelin H."/>
            <person name="Glass J.I."/>
            <person name="Rusch D."/>
            <person name="Podicherti R."/>
            <person name="Tsui H.-C.T."/>
            <person name="Winkler M.E."/>
        </authorList>
    </citation>
    <scope>NUCLEOTIDE SEQUENCE</scope>
</reference>
<dbReference type="GO" id="GO:0006402">
    <property type="term" value="P:mRNA catabolic process"/>
    <property type="evidence" value="ECO:0007669"/>
    <property type="project" value="TreeGrafter"/>
</dbReference>
<evidence type="ECO:0000256" key="1">
    <source>
        <dbReference type="ARBA" id="ARBA00022801"/>
    </source>
</evidence>
<dbReference type="PANTHER" id="PTHR23114:SF17">
    <property type="entry name" value="M7GPPPN-MRNA HYDROLASE"/>
    <property type="match status" value="1"/>
</dbReference>
<dbReference type="NCBIfam" id="NF001937">
    <property type="entry name" value="PRK00714.1-4"/>
    <property type="match status" value="1"/>
</dbReference>
<protein>
    <recommendedName>
        <fullName evidence="2">Nudix hydrolase domain-containing protein</fullName>
    </recommendedName>
</protein>
<dbReference type="SUPFAM" id="SSF55811">
    <property type="entry name" value="Nudix"/>
    <property type="match status" value="1"/>
</dbReference>
<sequence length="168" mass="19749">MNTDNIDSEGYRANVGIIISNNEGKLFLAGRIGSNSWQFPQGGILESESPTQAMYRELYEEIGLEKKDVKILAQTECWLRYKIPKKYLRRSTPLCIGQKQKWFMLKFLSHDGCIHLDKSKNPEFDRWRWVNFWDPMNEVIYFKKKVYKKALIKLGSYIYPDGIPTQVD</sequence>
<dbReference type="InterPro" id="IPR020084">
    <property type="entry name" value="NUDIX_hydrolase_CS"/>
</dbReference>
<dbReference type="Pfam" id="PF00293">
    <property type="entry name" value="NUDIX"/>
    <property type="match status" value="1"/>
</dbReference>
<dbReference type="NCBIfam" id="NF001938">
    <property type="entry name" value="PRK00714.1-5"/>
    <property type="match status" value="1"/>
</dbReference>
<dbReference type="EMBL" id="UINC01001083">
    <property type="protein sequence ID" value="SUZ70148.1"/>
    <property type="molecule type" value="Genomic_DNA"/>
</dbReference>
<dbReference type="InterPro" id="IPR015797">
    <property type="entry name" value="NUDIX_hydrolase-like_dom_sf"/>
</dbReference>
<organism evidence="3">
    <name type="scientific">marine metagenome</name>
    <dbReference type="NCBI Taxonomy" id="408172"/>
    <lineage>
        <taxon>unclassified sequences</taxon>
        <taxon>metagenomes</taxon>
        <taxon>ecological metagenomes</taxon>
    </lineage>
</organism>
<accession>A0A381PUF0</accession>
<name>A0A381PUF0_9ZZZZ</name>
<keyword evidence="1" id="KW-0378">Hydrolase</keyword>
<dbReference type="GO" id="GO:0005737">
    <property type="term" value="C:cytoplasm"/>
    <property type="evidence" value="ECO:0007669"/>
    <property type="project" value="TreeGrafter"/>
</dbReference>
<dbReference type="PROSITE" id="PS51462">
    <property type="entry name" value="NUDIX"/>
    <property type="match status" value="1"/>
</dbReference>
<dbReference type="PROSITE" id="PS00893">
    <property type="entry name" value="NUDIX_BOX"/>
    <property type="match status" value="1"/>
</dbReference>
<dbReference type="InterPro" id="IPR000086">
    <property type="entry name" value="NUDIX_hydrolase_dom"/>
</dbReference>
<dbReference type="InterPro" id="IPR022927">
    <property type="entry name" value="RppH"/>
</dbReference>
<evidence type="ECO:0000259" key="2">
    <source>
        <dbReference type="PROSITE" id="PS51462"/>
    </source>
</evidence>
<feature type="domain" description="Nudix hydrolase" evidence="2">
    <location>
        <begin position="10"/>
        <end position="152"/>
    </location>
</feature>
<proteinExistence type="inferred from homology"/>
<dbReference type="Gene3D" id="3.90.79.10">
    <property type="entry name" value="Nucleoside Triphosphate Pyrophosphohydrolase"/>
    <property type="match status" value="1"/>
</dbReference>
<dbReference type="CDD" id="cd03671">
    <property type="entry name" value="NUDIX_Ap4A_hydrolase_plant_like"/>
    <property type="match status" value="1"/>
</dbReference>